<evidence type="ECO:0000256" key="12">
    <source>
        <dbReference type="PIRSR" id="PIRSR628651-51"/>
    </source>
</evidence>
<keyword evidence="18" id="KW-1185">Reference proteome</keyword>
<comment type="subcellular location">
    <subcellularLocation>
        <location evidence="1 14">Nucleus</location>
    </subcellularLocation>
</comment>
<dbReference type="GO" id="GO:0005634">
    <property type="term" value="C:nucleus"/>
    <property type="evidence" value="ECO:0007669"/>
    <property type="project" value="UniProtKB-SubCell"/>
</dbReference>
<dbReference type="PROSITE" id="PS01359">
    <property type="entry name" value="ZF_PHD_1"/>
    <property type="match status" value="1"/>
</dbReference>
<dbReference type="InterPro" id="IPR024610">
    <property type="entry name" value="ING_N_histone-binding"/>
</dbReference>
<comment type="domain">
    <text evidence="14">The PHD-type zinc finger mediates the binding to H3K4me3.</text>
</comment>
<feature type="binding site" evidence="12">
    <location>
        <position position="362"/>
    </location>
    <ligand>
        <name>Zn(2+)</name>
        <dbReference type="ChEBI" id="CHEBI:29105"/>
        <label>2</label>
    </ligand>
</feature>
<evidence type="ECO:0000256" key="4">
    <source>
        <dbReference type="ARBA" id="ARBA00022723"/>
    </source>
</evidence>
<evidence type="ECO:0000256" key="8">
    <source>
        <dbReference type="ARBA" id="ARBA00023015"/>
    </source>
</evidence>
<evidence type="ECO:0000256" key="3">
    <source>
        <dbReference type="ARBA" id="ARBA00022604"/>
    </source>
</evidence>
<feature type="site" description="Histone H3K4me3 binding" evidence="11">
    <location>
        <position position="329"/>
    </location>
</feature>
<feature type="region of interest" description="Disordered" evidence="15">
    <location>
        <begin position="211"/>
        <end position="293"/>
    </location>
</feature>
<feature type="binding site" evidence="12">
    <location>
        <position position="346"/>
    </location>
    <ligand>
        <name>Zn(2+)</name>
        <dbReference type="ChEBI" id="CHEBI:29105"/>
        <label>1</label>
    </ligand>
</feature>
<dbReference type="InterPro" id="IPR019786">
    <property type="entry name" value="Zinc_finger_PHD-type_CS"/>
</dbReference>
<dbReference type="CDD" id="cd15505">
    <property type="entry name" value="PHD_ING"/>
    <property type="match status" value="1"/>
</dbReference>
<evidence type="ECO:0000256" key="6">
    <source>
        <dbReference type="ARBA" id="ARBA00022833"/>
    </source>
</evidence>
<protein>
    <recommendedName>
        <fullName evidence="14">Chromatin modification-related protein</fullName>
    </recommendedName>
</protein>
<feature type="site" description="Histone H3K4me3 binding" evidence="11">
    <location>
        <position position="341"/>
    </location>
</feature>
<evidence type="ECO:0000256" key="15">
    <source>
        <dbReference type="SAM" id="MobiDB-lite"/>
    </source>
</evidence>
<dbReference type="Gene3D" id="6.10.140.1740">
    <property type="match status" value="1"/>
</dbReference>
<dbReference type="Proteomes" id="UP000812966">
    <property type="component" value="Unassembled WGS sequence"/>
</dbReference>
<feature type="region of interest" description="Disordered" evidence="15">
    <location>
        <begin position="60"/>
        <end position="81"/>
    </location>
</feature>
<feature type="binding site" evidence="12">
    <location>
        <position position="321"/>
    </location>
    <ligand>
        <name>Zn(2+)</name>
        <dbReference type="ChEBI" id="CHEBI:29105"/>
        <label>1</label>
    </ligand>
</feature>
<feature type="domain" description="PHD-type" evidence="16">
    <location>
        <begin position="316"/>
        <end position="365"/>
    </location>
</feature>
<dbReference type="SMART" id="SM00249">
    <property type="entry name" value="PHD"/>
    <property type="match status" value="1"/>
</dbReference>
<keyword evidence="10 14" id="KW-0539">Nucleus</keyword>
<comment type="function">
    <text evidence="14">Component of an histone acetyltransferase complex.</text>
</comment>
<organism evidence="17 18">
    <name type="scientific">Filobasidium floriforme</name>
    <dbReference type="NCBI Taxonomy" id="5210"/>
    <lineage>
        <taxon>Eukaryota</taxon>
        <taxon>Fungi</taxon>
        <taxon>Dikarya</taxon>
        <taxon>Basidiomycota</taxon>
        <taxon>Agaricomycotina</taxon>
        <taxon>Tremellomycetes</taxon>
        <taxon>Filobasidiales</taxon>
        <taxon>Filobasidiaceae</taxon>
        <taxon>Filobasidium</taxon>
    </lineage>
</organism>
<feature type="binding site" evidence="12">
    <location>
        <position position="337"/>
    </location>
    <ligand>
        <name>Zn(2+)</name>
        <dbReference type="ChEBI" id="CHEBI:29105"/>
        <label>2</label>
    </ligand>
</feature>
<feature type="binding site" evidence="12">
    <location>
        <position position="319"/>
    </location>
    <ligand>
        <name>Zn(2+)</name>
        <dbReference type="ChEBI" id="CHEBI:29105"/>
        <label>1</label>
    </ligand>
</feature>
<keyword evidence="9" id="KW-0804">Transcription</keyword>
<evidence type="ECO:0000256" key="7">
    <source>
        <dbReference type="ARBA" id="ARBA00022853"/>
    </source>
</evidence>
<feature type="compositionally biased region" description="Polar residues" evidence="15">
    <location>
        <begin position="60"/>
        <end position="80"/>
    </location>
</feature>
<dbReference type="PANTHER" id="PTHR10333:SF103">
    <property type="entry name" value="INHIBITOR OF GROWTH PROTEIN 3"/>
    <property type="match status" value="1"/>
</dbReference>
<dbReference type="OrthoDB" id="5411773at2759"/>
<evidence type="ECO:0000256" key="11">
    <source>
        <dbReference type="PIRSR" id="PIRSR628651-50"/>
    </source>
</evidence>
<feature type="compositionally biased region" description="Low complexity" evidence="15">
    <location>
        <begin position="242"/>
        <end position="254"/>
    </location>
</feature>
<keyword evidence="6 12" id="KW-0862">Zinc</keyword>
<dbReference type="Gene3D" id="3.30.40.10">
    <property type="entry name" value="Zinc/RING finger domain, C3HC4 (zinc finger)"/>
    <property type="match status" value="1"/>
</dbReference>
<keyword evidence="4 12" id="KW-0479">Metal-binding</keyword>
<accession>A0A8K0JP45</accession>
<keyword evidence="3" id="KW-0341">Growth regulation</keyword>
<evidence type="ECO:0000259" key="16">
    <source>
        <dbReference type="PROSITE" id="PS50016"/>
    </source>
</evidence>
<proteinExistence type="inferred from homology"/>
<dbReference type="PANTHER" id="PTHR10333">
    <property type="entry name" value="INHIBITOR OF GROWTH PROTEIN"/>
    <property type="match status" value="1"/>
</dbReference>
<dbReference type="SUPFAM" id="SSF57903">
    <property type="entry name" value="FYVE/PHD zinc finger"/>
    <property type="match status" value="1"/>
</dbReference>
<dbReference type="AlphaFoldDB" id="A0A8K0JP45"/>
<evidence type="ECO:0000256" key="10">
    <source>
        <dbReference type="ARBA" id="ARBA00023242"/>
    </source>
</evidence>
<dbReference type="InterPro" id="IPR013083">
    <property type="entry name" value="Znf_RING/FYVE/PHD"/>
</dbReference>
<feature type="binding site" evidence="12">
    <location>
        <position position="359"/>
    </location>
    <ligand>
        <name>Zn(2+)</name>
        <dbReference type="ChEBI" id="CHEBI:29105"/>
        <label>2</label>
    </ligand>
</feature>
<feature type="site" description="Histone H3K4me3 binding" evidence="11">
    <location>
        <position position="318"/>
    </location>
</feature>
<dbReference type="InterPro" id="IPR019787">
    <property type="entry name" value="Znf_PHD-finger"/>
</dbReference>
<feature type="binding site" evidence="12">
    <location>
        <position position="343"/>
    </location>
    <ligand>
        <name>Zn(2+)</name>
        <dbReference type="ChEBI" id="CHEBI:29105"/>
        <label>1</label>
    </ligand>
</feature>
<reference evidence="17" key="1">
    <citation type="submission" date="2020-04" db="EMBL/GenBank/DDBJ databases">
        <title>Analysis of mating type loci in Filobasidium floriforme.</title>
        <authorList>
            <person name="Nowrousian M."/>
        </authorList>
    </citation>
    <scope>NUCLEOTIDE SEQUENCE</scope>
    <source>
        <strain evidence="17">CBS 6242</strain>
    </source>
</reference>
<keyword evidence="7 14" id="KW-0156">Chromatin regulator</keyword>
<dbReference type="SMART" id="SM01408">
    <property type="entry name" value="ING"/>
    <property type="match status" value="1"/>
</dbReference>
<dbReference type="CDD" id="cd16858">
    <property type="entry name" value="ING_ING3_Yng2p"/>
    <property type="match status" value="1"/>
</dbReference>
<comment type="subunit">
    <text evidence="14">Component of an histone acetyltransferase complex. Interacts with H3K4me3 and to a lesser extent with H3K4me2.</text>
</comment>
<evidence type="ECO:0000313" key="17">
    <source>
        <dbReference type="EMBL" id="KAG7562123.1"/>
    </source>
</evidence>
<gene>
    <name evidence="17" type="ORF">FFLO_02405</name>
</gene>
<dbReference type="InterPro" id="IPR011011">
    <property type="entry name" value="Znf_FYVE_PHD"/>
</dbReference>
<comment type="similarity">
    <text evidence="2 14">Belongs to the ING family.</text>
</comment>
<dbReference type="GO" id="GO:0000785">
    <property type="term" value="C:chromatin"/>
    <property type="evidence" value="ECO:0007669"/>
    <property type="project" value="UniProtKB-ARBA"/>
</dbReference>
<evidence type="ECO:0000256" key="5">
    <source>
        <dbReference type="ARBA" id="ARBA00022771"/>
    </source>
</evidence>
<dbReference type="InterPro" id="IPR001965">
    <property type="entry name" value="Znf_PHD"/>
</dbReference>
<evidence type="ECO:0000256" key="2">
    <source>
        <dbReference type="ARBA" id="ARBA00010210"/>
    </source>
</evidence>
<dbReference type="InterPro" id="IPR028651">
    <property type="entry name" value="ING_fam"/>
</dbReference>
<dbReference type="Pfam" id="PF12998">
    <property type="entry name" value="ING"/>
    <property type="match status" value="1"/>
</dbReference>
<keyword evidence="5 13" id="KW-0863">Zinc-finger</keyword>
<evidence type="ECO:0000256" key="14">
    <source>
        <dbReference type="RuleBase" id="RU361213"/>
    </source>
</evidence>
<keyword evidence="8" id="KW-0805">Transcription regulation</keyword>
<dbReference type="GO" id="GO:0008270">
    <property type="term" value="F:zinc ion binding"/>
    <property type="evidence" value="ECO:0007669"/>
    <property type="project" value="UniProtKB-KW"/>
</dbReference>
<sequence>MTPQLPNEDAVAIATDFFHSLDNVSNEVEHILKEIAYKDERMAEIQTRLNQRTTAVLRNAKNNHPSTPNGANQSGTSLNPLSAKDHQAYAKITAEWNKIDLIQSEKTALATRLVSIVTRHKERGREEYKKIAGEEVVEGLIKAEREVDLTNPTGLAQMVNQYTGGVGMIVPGSSTGAGTAGGLGLNGPGLGGQGGSQRGSMGPGAISVVTAADERSTKKRKSTHLSGTVTPSYHDMPPPALPSLHLPASHAHSSINLSPALHSGAPSYHQHIPVSSRSANPGRKNRLPSQTPEVEVDVEVDMDAEGEAEENGDDNALYCFCQEKSWGEMIGCDNQECRFEWFHLRCVKLDPPLPETWYCPDCVAVLGLEDSNGKPKQKQKGRKK</sequence>
<evidence type="ECO:0000256" key="9">
    <source>
        <dbReference type="ARBA" id="ARBA00023163"/>
    </source>
</evidence>
<dbReference type="EMBL" id="JABELV010000038">
    <property type="protein sequence ID" value="KAG7562123.1"/>
    <property type="molecule type" value="Genomic_DNA"/>
</dbReference>
<dbReference type="PROSITE" id="PS50016">
    <property type="entry name" value="ZF_PHD_2"/>
    <property type="match status" value="1"/>
</dbReference>
<evidence type="ECO:0000256" key="1">
    <source>
        <dbReference type="ARBA" id="ARBA00004123"/>
    </source>
</evidence>
<evidence type="ECO:0000256" key="13">
    <source>
        <dbReference type="PROSITE-ProRule" id="PRU00146"/>
    </source>
</evidence>
<comment type="caution">
    <text evidence="17">The sequence shown here is derived from an EMBL/GenBank/DDBJ whole genome shotgun (WGS) entry which is preliminary data.</text>
</comment>
<evidence type="ECO:0000313" key="18">
    <source>
        <dbReference type="Proteomes" id="UP000812966"/>
    </source>
</evidence>
<dbReference type="GO" id="GO:0006325">
    <property type="term" value="P:chromatin organization"/>
    <property type="evidence" value="ECO:0007669"/>
    <property type="project" value="UniProtKB-KW"/>
</dbReference>
<feature type="binding site" evidence="12">
    <location>
        <position position="332"/>
    </location>
    <ligand>
        <name>Zn(2+)</name>
        <dbReference type="ChEBI" id="CHEBI:29105"/>
        <label>2</label>
    </ligand>
</feature>
<name>A0A8K0JP45_9TREE</name>
<feature type="site" description="Histone H3K4me3 binding" evidence="11">
    <location>
        <position position="333"/>
    </location>
</feature>